<proteinExistence type="predicted"/>
<sequence>MQAITLRPETAADELLLRQIYAASRNEELASVPWTDAQKSAFLAMQFDLQRSHYRQHYPNADFLIVSQADKPIGRYYLHRGETDLLLIDIALLPPYRRQGIGSLLLYNLLAEAEEFNKPVQLHVEQFNPAQHLYLKLGFSVIEDKGVHRLMQWRPQASNP</sequence>
<dbReference type="Pfam" id="PF00583">
    <property type="entry name" value="Acetyltransf_1"/>
    <property type="match status" value="1"/>
</dbReference>
<evidence type="ECO:0000256" key="2">
    <source>
        <dbReference type="ARBA" id="ARBA00023315"/>
    </source>
</evidence>
<dbReference type="EMBL" id="PGFZ01000005">
    <property type="protein sequence ID" value="POZ51761.1"/>
    <property type="molecule type" value="Genomic_DNA"/>
</dbReference>
<dbReference type="PROSITE" id="PS51186">
    <property type="entry name" value="GNAT"/>
    <property type="match status" value="1"/>
</dbReference>
<accession>A0A1Z4BWY3</accession>
<dbReference type="PANTHER" id="PTHR43420:SF12">
    <property type="entry name" value="N-ACETYLTRANSFERASE DOMAIN-CONTAINING PROTEIN"/>
    <property type="match status" value="1"/>
</dbReference>
<dbReference type="InterPro" id="IPR016181">
    <property type="entry name" value="Acyl_CoA_acyltransferase"/>
</dbReference>
<keyword evidence="2" id="KW-0012">Acyltransferase</keyword>
<dbReference type="Proteomes" id="UP000197019">
    <property type="component" value="Chromosome"/>
</dbReference>
<dbReference type="Proteomes" id="UP000237423">
    <property type="component" value="Unassembled WGS sequence"/>
</dbReference>
<dbReference type="RefSeq" id="WP_088618663.1">
    <property type="nucleotide sequence ID" value="NZ_CP022129.1"/>
</dbReference>
<feature type="domain" description="N-acetyltransferase" evidence="3">
    <location>
        <begin position="4"/>
        <end position="160"/>
    </location>
</feature>
<dbReference type="InterPro" id="IPR000182">
    <property type="entry name" value="GNAT_dom"/>
</dbReference>
<evidence type="ECO:0000313" key="5">
    <source>
        <dbReference type="EMBL" id="POZ51761.1"/>
    </source>
</evidence>
<organism evidence="4 6">
    <name type="scientific">Methylovulum psychrotolerans</name>
    <dbReference type="NCBI Taxonomy" id="1704499"/>
    <lineage>
        <taxon>Bacteria</taxon>
        <taxon>Pseudomonadati</taxon>
        <taxon>Pseudomonadota</taxon>
        <taxon>Gammaproteobacteria</taxon>
        <taxon>Methylococcales</taxon>
        <taxon>Methylococcaceae</taxon>
        <taxon>Methylovulum</taxon>
    </lineage>
</organism>
<evidence type="ECO:0000259" key="3">
    <source>
        <dbReference type="PROSITE" id="PS51186"/>
    </source>
</evidence>
<protein>
    <submittedName>
        <fullName evidence="4 5">N-acetyltransferase</fullName>
    </submittedName>
</protein>
<evidence type="ECO:0000313" key="7">
    <source>
        <dbReference type="Proteomes" id="UP000237423"/>
    </source>
</evidence>
<dbReference type="SUPFAM" id="SSF55729">
    <property type="entry name" value="Acyl-CoA N-acyltransferases (Nat)"/>
    <property type="match status" value="1"/>
</dbReference>
<evidence type="ECO:0000256" key="1">
    <source>
        <dbReference type="ARBA" id="ARBA00022679"/>
    </source>
</evidence>
<dbReference type="EMBL" id="CP022129">
    <property type="protein sequence ID" value="ASF45788.1"/>
    <property type="molecule type" value="Genomic_DNA"/>
</dbReference>
<keyword evidence="6" id="KW-1185">Reference proteome</keyword>
<dbReference type="OrthoDB" id="5525374at2"/>
<dbReference type="GO" id="GO:0016747">
    <property type="term" value="F:acyltransferase activity, transferring groups other than amino-acyl groups"/>
    <property type="evidence" value="ECO:0007669"/>
    <property type="project" value="InterPro"/>
</dbReference>
<evidence type="ECO:0000313" key="6">
    <source>
        <dbReference type="Proteomes" id="UP000197019"/>
    </source>
</evidence>
<name>A0A1Z4BWY3_9GAMM</name>
<dbReference type="InterPro" id="IPR050680">
    <property type="entry name" value="YpeA/RimI_acetyltransf"/>
</dbReference>
<reference evidence="4 6" key="1">
    <citation type="submission" date="2017-06" db="EMBL/GenBank/DDBJ databases">
        <title>Genome Sequencing of the methanotroph Methylovulum psychrotolerants str. HV10-M2 isolated from a high-altitude environment.</title>
        <authorList>
            <person name="Mateos-Rivera A."/>
        </authorList>
    </citation>
    <scope>NUCLEOTIDE SEQUENCE [LARGE SCALE GENOMIC DNA]</scope>
    <source>
        <strain evidence="4 6">HV10_M2</strain>
    </source>
</reference>
<dbReference type="AlphaFoldDB" id="A0A1Z4BWY3"/>
<dbReference type="Gene3D" id="3.40.630.30">
    <property type="match status" value="1"/>
</dbReference>
<keyword evidence="1 4" id="KW-0808">Transferase</keyword>
<dbReference type="PANTHER" id="PTHR43420">
    <property type="entry name" value="ACETYLTRANSFERASE"/>
    <property type="match status" value="1"/>
</dbReference>
<reference evidence="5 7" key="2">
    <citation type="submission" date="2017-11" db="EMBL/GenBank/DDBJ databases">
        <title>Draft Genome Sequence of Methylobacter psychrotolerans Sph1T, an Obligate Methanotroph from Low-Temperature Environments.</title>
        <authorList>
            <person name="Oshkin I.Y."/>
            <person name="Miroshnikov K."/>
            <person name="Belova S.E."/>
            <person name="Korzhenkov A."/>
            <person name="Toshchakov S.V."/>
            <person name="Dedysh S.N."/>
        </authorList>
    </citation>
    <scope>NUCLEOTIDE SEQUENCE [LARGE SCALE GENOMIC DNA]</scope>
    <source>
        <strain evidence="5 7">Sph1</strain>
    </source>
</reference>
<dbReference type="KEGG" id="mpsy:CEK71_06705"/>
<gene>
    <name evidence="5" type="ORF">AADEFJLK_02635</name>
    <name evidence="4" type="ORF">CEK71_06705</name>
</gene>
<evidence type="ECO:0000313" key="4">
    <source>
        <dbReference type="EMBL" id="ASF45788.1"/>
    </source>
</evidence>